<organism evidence="1 2">
    <name type="scientific">Thiomicrorhabdus lithotrophica</name>
    <dbReference type="NCBI Taxonomy" id="2949997"/>
    <lineage>
        <taxon>Bacteria</taxon>
        <taxon>Pseudomonadati</taxon>
        <taxon>Pseudomonadota</taxon>
        <taxon>Gammaproteobacteria</taxon>
        <taxon>Thiotrichales</taxon>
        <taxon>Piscirickettsiaceae</taxon>
        <taxon>Thiomicrorhabdus</taxon>
    </lineage>
</organism>
<keyword evidence="2" id="KW-1185">Reference proteome</keyword>
<evidence type="ECO:0000313" key="1">
    <source>
        <dbReference type="EMBL" id="WEJ62683.1"/>
    </source>
</evidence>
<proteinExistence type="predicted"/>
<protein>
    <submittedName>
        <fullName evidence="1">Uncharacterized protein</fullName>
    </submittedName>
</protein>
<evidence type="ECO:0000313" key="2">
    <source>
        <dbReference type="Proteomes" id="UP001222275"/>
    </source>
</evidence>
<gene>
    <name evidence="1" type="ORF">NR989_00125</name>
</gene>
<sequence length="239" mass="25663">MNHSIFKIISLQIIIILFGFVALTSVSNAANSTKLTTGLFYIDGQSETINSDDVSALSIPLLLSVKQDKLSFGVSVAYMSIESGSLDETGLGDTIVSMGYDLTDSFTLKLKEKFSTGDENKGLSTGKNDTSVQLDYFAKMGNQTSLFTTLGYKTVGKVTGLNMQDTLYASVGTGYVYPTKTSIGVSLDYRESIFKNLDDQLGIAAFVSKPLNSTYSLTGFAGYDDTQTSSLGVSLTTKF</sequence>
<reference evidence="1 2" key="1">
    <citation type="submission" date="2022-06" db="EMBL/GenBank/DDBJ databases">
        <title>Thiomicrohabdus sp. nov, an obligately chemolithoautotrophic, sulfur-oxidizing bacterium isolated from beach of Guanyin Mountain. Amoy.</title>
        <authorList>
            <person name="Zhu H."/>
        </authorList>
    </citation>
    <scope>NUCLEOTIDE SEQUENCE [LARGE SCALE GENOMIC DNA]</scope>
    <source>
        <strain evidence="1 2">XGS-01</strain>
    </source>
</reference>
<dbReference type="EMBL" id="CP102381">
    <property type="protein sequence ID" value="WEJ62683.1"/>
    <property type="molecule type" value="Genomic_DNA"/>
</dbReference>
<dbReference type="RefSeq" id="WP_275594939.1">
    <property type="nucleotide sequence ID" value="NZ_CP102381.1"/>
</dbReference>
<name>A0ABY8CE51_9GAMM</name>
<dbReference type="Proteomes" id="UP001222275">
    <property type="component" value="Chromosome"/>
</dbReference>
<accession>A0ABY8CE51</accession>